<dbReference type="OrthoDB" id="3942738at2759"/>
<evidence type="ECO:0000259" key="2">
    <source>
        <dbReference type="PROSITE" id="PS51253"/>
    </source>
</evidence>
<feature type="non-terminal residue" evidence="3">
    <location>
        <position position="1"/>
    </location>
</feature>
<keyword evidence="1" id="KW-0238">DNA-binding</keyword>
<feature type="domain" description="HTH CENPB-type" evidence="2">
    <location>
        <begin position="49"/>
        <end position="114"/>
    </location>
</feature>
<dbReference type="Pfam" id="PF03221">
    <property type="entry name" value="HTH_Tnp_Tc5"/>
    <property type="match status" value="1"/>
</dbReference>
<dbReference type="EMBL" id="ML993948">
    <property type="protein sequence ID" value="KAF2202127.1"/>
    <property type="molecule type" value="Genomic_DNA"/>
</dbReference>
<protein>
    <recommendedName>
        <fullName evidence="2">HTH CENPB-type domain-containing protein</fullName>
    </recommendedName>
</protein>
<dbReference type="Proteomes" id="UP000799536">
    <property type="component" value="Unassembled WGS sequence"/>
</dbReference>
<accession>A0A9P4JMP9</accession>
<comment type="caution">
    <text evidence="3">The sequence shown here is derived from an EMBL/GenBank/DDBJ whole genome shotgun (WGS) entry which is preliminary data.</text>
</comment>
<dbReference type="GO" id="GO:0003677">
    <property type="term" value="F:DNA binding"/>
    <property type="evidence" value="ECO:0007669"/>
    <property type="project" value="UniProtKB-KW"/>
</dbReference>
<keyword evidence="4" id="KW-1185">Reference proteome</keyword>
<evidence type="ECO:0000313" key="4">
    <source>
        <dbReference type="Proteomes" id="UP000799536"/>
    </source>
</evidence>
<sequence>LAPIEDALADIESLPPREEFSYTIIADKHGVRRSILTRRHQAIHGLREVKAVNQRDITLQQEERTVKYIEELRERHLPPTRQMIKNFASTIAKKSVSERLVTRFLNRNKADLTS</sequence>
<organism evidence="3 4">
    <name type="scientific">Delitschia confertaspora ATCC 74209</name>
    <dbReference type="NCBI Taxonomy" id="1513339"/>
    <lineage>
        <taxon>Eukaryota</taxon>
        <taxon>Fungi</taxon>
        <taxon>Dikarya</taxon>
        <taxon>Ascomycota</taxon>
        <taxon>Pezizomycotina</taxon>
        <taxon>Dothideomycetes</taxon>
        <taxon>Pleosporomycetidae</taxon>
        <taxon>Pleosporales</taxon>
        <taxon>Delitschiaceae</taxon>
        <taxon>Delitschia</taxon>
    </lineage>
</organism>
<evidence type="ECO:0000256" key="1">
    <source>
        <dbReference type="ARBA" id="ARBA00023125"/>
    </source>
</evidence>
<dbReference type="AlphaFoldDB" id="A0A9P4JMP9"/>
<reference evidence="3" key="1">
    <citation type="journal article" date="2020" name="Stud. Mycol.">
        <title>101 Dothideomycetes genomes: a test case for predicting lifestyles and emergence of pathogens.</title>
        <authorList>
            <person name="Haridas S."/>
            <person name="Albert R."/>
            <person name="Binder M."/>
            <person name="Bloem J."/>
            <person name="Labutti K."/>
            <person name="Salamov A."/>
            <person name="Andreopoulos B."/>
            <person name="Baker S."/>
            <person name="Barry K."/>
            <person name="Bills G."/>
            <person name="Bluhm B."/>
            <person name="Cannon C."/>
            <person name="Castanera R."/>
            <person name="Culley D."/>
            <person name="Daum C."/>
            <person name="Ezra D."/>
            <person name="Gonzalez J."/>
            <person name="Henrissat B."/>
            <person name="Kuo A."/>
            <person name="Liang C."/>
            <person name="Lipzen A."/>
            <person name="Lutzoni F."/>
            <person name="Magnuson J."/>
            <person name="Mondo S."/>
            <person name="Nolan M."/>
            <person name="Ohm R."/>
            <person name="Pangilinan J."/>
            <person name="Park H.-J."/>
            <person name="Ramirez L."/>
            <person name="Alfaro M."/>
            <person name="Sun H."/>
            <person name="Tritt A."/>
            <person name="Yoshinaga Y."/>
            <person name="Zwiers L.-H."/>
            <person name="Turgeon B."/>
            <person name="Goodwin S."/>
            <person name="Spatafora J."/>
            <person name="Crous P."/>
            <person name="Grigoriev I."/>
        </authorList>
    </citation>
    <scope>NUCLEOTIDE SEQUENCE</scope>
    <source>
        <strain evidence="3">ATCC 74209</strain>
    </source>
</reference>
<evidence type="ECO:0000313" key="3">
    <source>
        <dbReference type="EMBL" id="KAF2202127.1"/>
    </source>
</evidence>
<gene>
    <name evidence="3" type="ORF">GQ43DRAFT_485676</name>
</gene>
<dbReference type="PROSITE" id="PS51253">
    <property type="entry name" value="HTH_CENPB"/>
    <property type="match status" value="1"/>
</dbReference>
<dbReference type="InterPro" id="IPR006600">
    <property type="entry name" value="HTH_CenpB_DNA-bd_dom"/>
</dbReference>
<name>A0A9P4JMP9_9PLEO</name>
<proteinExistence type="predicted"/>